<dbReference type="Pfam" id="PF13620">
    <property type="entry name" value="CarboxypepD_reg"/>
    <property type="match status" value="1"/>
</dbReference>
<dbReference type="SUPFAM" id="SSF117074">
    <property type="entry name" value="Hypothetical protein PA1324"/>
    <property type="match status" value="1"/>
</dbReference>
<keyword evidence="2" id="KW-0732">Signal</keyword>
<dbReference type="InterPro" id="IPR008972">
    <property type="entry name" value="Cupredoxin"/>
</dbReference>
<gene>
    <name evidence="3" type="ORF">HG543_49360</name>
</gene>
<dbReference type="Proteomes" id="UP000518300">
    <property type="component" value="Unassembled WGS sequence"/>
</dbReference>
<feature type="signal peptide" evidence="2">
    <location>
        <begin position="1"/>
        <end position="26"/>
    </location>
</feature>
<keyword evidence="4" id="KW-1185">Reference proteome</keyword>
<protein>
    <submittedName>
        <fullName evidence="3">TonB-dependent receptor</fullName>
    </submittedName>
</protein>
<feature type="region of interest" description="Disordered" evidence="1">
    <location>
        <begin position="27"/>
        <end position="67"/>
    </location>
</feature>
<comment type="caution">
    <text evidence="3">The sequence shown here is derived from an EMBL/GenBank/DDBJ whole genome shotgun (WGS) entry which is preliminary data.</text>
</comment>
<dbReference type="EMBL" id="JABBJJ010000478">
    <property type="protein sequence ID" value="NMO22816.1"/>
    <property type="molecule type" value="Genomic_DNA"/>
</dbReference>
<evidence type="ECO:0000256" key="2">
    <source>
        <dbReference type="SAM" id="SignalP"/>
    </source>
</evidence>
<dbReference type="RefSeq" id="WP_169351940.1">
    <property type="nucleotide sequence ID" value="NZ_JABBJJ010000478.1"/>
</dbReference>
<proteinExistence type="predicted"/>
<dbReference type="AlphaFoldDB" id="A0A848LYB3"/>
<dbReference type="SUPFAM" id="SSF49503">
    <property type="entry name" value="Cupredoxins"/>
    <property type="match status" value="1"/>
</dbReference>
<feature type="chain" id="PRO_5032283527" evidence="2">
    <location>
        <begin position="27"/>
        <end position="282"/>
    </location>
</feature>
<evidence type="ECO:0000313" key="3">
    <source>
        <dbReference type="EMBL" id="NMO22816.1"/>
    </source>
</evidence>
<evidence type="ECO:0000256" key="1">
    <source>
        <dbReference type="SAM" id="MobiDB-lite"/>
    </source>
</evidence>
<evidence type="ECO:0000313" key="4">
    <source>
        <dbReference type="Proteomes" id="UP000518300"/>
    </source>
</evidence>
<dbReference type="PROSITE" id="PS51257">
    <property type="entry name" value="PROKAR_LIPOPROTEIN"/>
    <property type="match status" value="1"/>
</dbReference>
<accession>A0A848LYB3</accession>
<name>A0A848LYB3_9BACT</name>
<reference evidence="3 4" key="1">
    <citation type="submission" date="2020-04" db="EMBL/GenBank/DDBJ databases">
        <title>Draft genome of Pyxidicoccus fallax type strain.</title>
        <authorList>
            <person name="Whitworth D.E."/>
        </authorList>
    </citation>
    <scope>NUCLEOTIDE SEQUENCE [LARGE SCALE GENOMIC DNA]</scope>
    <source>
        <strain evidence="3 4">DSM 14698</strain>
    </source>
</reference>
<organism evidence="3 4">
    <name type="scientific">Pyxidicoccus fallax</name>
    <dbReference type="NCBI Taxonomy" id="394095"/>
    <lineage>
        <taxon>Bacteria</taxon>
        <taxon>Pseudomonadati</taxon>
        <taxon>Myxococcota</taxon>
        <taxon>Myxococcia</taxon>
        <taxon>Myxococcales</taxon>
        <taxon>Cystobacterineae</taxon>
        <taxon>Myxococcaceae</taxon>
        <taxon>Pyxidicoccus</taxon>
    </lineage>
</organism>
<dbReference type="Gene3D" id="2.60.40.1120">
    <property type="entry name" value="Carboxypeptidase-like, regulatory domain"/>
    <property type="match status" value="1"/>
</dbReference>
<keyword evidence="3" id="KW-0675">Receptor</keyword>
<sequence length="282" mass="28519">MTLRTLGLSLLGTAGLLTLSACQKEAAPTPATTPAPSAAPAATAEPKPHAATPVGQTEAQAAAPSAPAGKGVVKGAVSFTGTPPAAADIPPSNDPACEGMSTKDMSVVVKDGKLANVLVRVRGNVPGAAAAPATPVTVDQSKCTYVPRVQGAMVGQPVAFKNSDGTLHNVRGVVGTKSAFNIAQPPSGAPVQKPVPADAEVLRLKCDVHPWMTAYVVTNPNPYFTTTGEDGAFTLQGLPAGTYTVEAWHETLGTKTAEVTVKDDAPAEVSFAFAATDTSAKK</sequence>